<dbReference type="InterPro" id="IPR036291">
    <property type="entry name" value="NAD(P)-bd_dom_sf"/>
</dbReference>
<dbReference type="PRINTS" id="PR00080">
    <property type="entry name" value="SDRFAMILY"/>
</dbReference>
<dbReference type="EMBL" id="JBHRYJ010000009">
    <property type="protein sequence ID" value="MFC3678458.1"/>
    <property type="molecule type" value="Genomic_DNA"/>
</dbReference>
<reference evidence="4" key="1">
    <citation type="journal article" date="2019" name="Int. J. Syst. Evol. Microbiol.">
        <title>The Global Catalogue of Microorganisms (GCM) 10K type strain sequencing project: providing services to taxonomists for standard genome sequencing and annotation.</title>
        <authorList>
            <consortium name="The Broad Institute Genomics Platform"/>
            <consortium name="The Broad Institute Genome Sequencing Center for Infectious Disease"/>
            <person name="Wu L."/>
            <person name="Ma J."/>
        </authorList>
    </citation>
    <scope>NUCLEOTIDE SEQUENCE [LARGE SCALE GENOMIC DNA]</scope>
    <source>
        <strain evidence="4">KCTC 42182</strain>
    </source>
</reference>
<dbReference type="CDD" id="cd05233">
    <property type="entry name" value="SDR_c"/>
    <property type="match status" value="1"/>
</dbReference>
<dbReference type="PANTHER" id="PTHR48107">
    <property type="entry name" value="NADPH-DEPENDENT ALDEHYDE REDUCTASE-LIKE PROTEIN, CHLOROPLASTIC-RELATED"/>
    <property type="match status" value="1"/>
</dbReference>
<name>A0ABV7VNA7_9PROT</name>
<accession>A0ABV7VNA7</accession>
<dbReference type="PRINTS" id="PR00081">
    <property type="entry name" value="GDHRDH"/>
</dbReference>
<dbReference type="PROSITE" id="PS00061">
    <property type="entry name" value="ADH_SHORT"/>
    <property type="match status" value="1"/>
</dbReference>
<protein>
    <submittedName>
        <fullName evidence="3">SDR family oxidoreductase</fullName>
    </submittedName>
</protein>
<keyword evidence="2" id="KW-0560">Oxidoreductase</keyword>
<dbReference type="SUPFAM" id="SSF51735">
    <property type="entry name" value="NAD(P)-binding Rossmann-fold domains"/>
    <property type="match status" value="1"/>
</dbReference>
<evidence type="ECO:0000313" key="4">
    <source>
        <dbReference type="Proteomes" id="UP001595711"/>
    </source>
</evidence>
<dbReference type="RefSeq" id="WP_379730095.1">
    <property type="nucleotide sequence ID" value="NZ_JBHRYJ010000009.1"/>
</dbReference>
<sequence length="252" mass="25641">MVKHILVTGGSRGIGRAVAILAGEHGWSVGVNYAGNDKAAAETVAAVKAAGGNAIAIRGDVAKEADVIAMFDATQQAFGPLDGLVNNAGVVAPTADLADMSLERLKTVFDTNILGSVLCAREAARRMSTRRGGQYEGRGGAIVNLSSAAARLGSPNLFVDYATSKGAIDVLTLGLSKELGPEGIRVNAVRPGIIETDIHASAGEPDRAARLGPTVPLGRSGTATEVAEAIIWLLGDEASYVTGALLDVAGGR</sequence>
<evidence type="ECO:0000313" key="3">
    <source>
        <dbReference type="EMBL" id="MFC3678458.1"/>
    </source>
</evidence>
<dbReference type="Gene3D" id="3.40.50.720">
    <property type="entry name" value="NAD(P)-binding Rossmann-like Domain"/>
    <property type="match status" value="1"/>
</dbReference>
<dbReference type="Pfam" id="PF13561">
    <property type="entry name" value="adh_short_C2"/>
    <property type="match status" value="1"/>
</dbReference>
<proteinExistence type="inferred from homology"/>
<dbReference type="InterPro" id="IPR002347">
    <property type="entry name" value="SDR_fam"/>
</dbReference>
<gene>
    <name evidence="3" type="ORF">ACFOOQ_23125</name>
</gene>
<dbReference type="NCBIfam" id="NF005400">
    <property type="entry name" value="PRK06947.1"/>
    <property type="match status" value="1"/>
</dbReference>
<dbReference type="Proteomes" id="UP001595711">
    <property type="component" value="Unassembled WGS sequence"/>
</dbReference>
<dbReference type="PANTHER" id="PTHR48107:SF7">
    <property type="entry name" value="RE15974P"/>
    <property type="match status" value="1"/>
</dbReference>
<keyword evidence="4" id="KW-1185">Reference proteome</keyword>
<organism evidence="3 4">
    <name type="scientific">Ferrovibrio xuzhouensis</name>
    <dbReference type="NCBI Taxonomy" id="1576914"/>
    <lineage>
        <taxon>Bacteria</taxon>
        <taxon>Pseudomonadati</taxon>
        <taxon>Pseudomonadota</taxon>
        <taxon>Alphaproteobacteria</taxon>
        <taxon>Rhodospirillales</taxon>
        <taxon>Rhodospirillaceae</taxon>
        <taxon>Ferrovibrio</taxon>
    </lineage>
</organism>
<evidence type="ECO:0000256" key="1">
    <source>
        <dbReference type="ARBA" id="ARBA00006484"/>
    </source>
</evidence>
<comment type="caution">
    <text evidence="3">The sequence shown here is derived from an EMBL/GenBank/DDBJ whole genome shotgun (WGS) entry which is preliminary data.</text>
</comment>
<evidence type="ECO:0000256" key="2">
    <source>
        <dbReference type="ARBA" id="ARBA00023002"/>
    </source>
</evidence>
<comment type="similarity">
    <text evidence="1">Belongs to the short-chain dehydrogenases/reductases (SDR) family.</text>
</comment>
<dbReference type="InterPro" id="IPR020904">
    <property type="entry name" value="Sc_DH/Rdtase_CS"/>
</dbReference>